<organism evidence="3 4">
    <name type="scientific">Candidatus Bacteroides intestinavium</name>
    <dbReference type="NCBI Taxonomy" id="2838469"/>
    <lineage>
        <taxon>Bacteria</taxon>
        <taxon>Pseudomonadati</taxon>
        <taxon>Bacteroidota</taxon>
        <taxon>Bacteroidia</taxon>
        <taxon>Bacteroidales</taxon>
        <taxon>Bacteroidaceae</taxon>
        <taxon>Bacteroides</taxon>
    </lineage>
</organism>
<dbReference type="CDD" id="cd14948">
    <property type="entry name" value="BACON"/>
    <property type="match status" value="1"/>
</dbReference>
<gene>
    <name evidence="3" type="ORF">H9785_05740</name>
</gene>
<dbReference type="PROSITE" id="PS51257">
    <property type="entry name" value="PROKAR_LIPOPROTEIN"/>
    <property type="match status" value="1"/>
</dbReference>
<dbReference type="AlphaFoldDB" id="A0A9D2KU91"/>
<dbReference type="InterPro" id="IPR013783">
    <property type="entry name" value="Ig-like_fold"/>
</dbReference>
<protein>
    <recommendedName>
        <fullName evidence="2">BACON domain-containing protein</fullName>
    </recommendedName>
</protein>
<reference evidence="3" key="2">
    <citation type="submission" date="2021-04" db="EMBL/GenBank/DDBJ databases">
        <authorList>
            <person name="Gilroy R."/>
        </authorList>
    </citation>
    <scope>NUCLEOTIDE SEQUENCE</scope>
    <source>
        <strain evidence="3">ChiHecec1B25-7008</strain>
    </source>
</reference>
<feature type="chain" id="PRO_5039434207" description="BACON domain-containing protein" evidence="1">
    <location>
        <begin position="22"/>
        <end position="558"/>
    </location>
</feature>
<feature type="domain" description="BACON" evidence="2">
    <location>
        <begin position="63"/>
        <end position="119"/>
    </location>
</feature>
<feature type="signal peptide" evidence="1">
    <location>
        <begin position="1"/>
        <end position="21"/>
    </location>
</feature>
<accession>A0A9D2KU91</accession>
<dbReference type="Gene3D" id="2.60.40.10">
    <property type="entry name" value="Immunoglobulins"/>
    <property type="match status" value="1"/>
</dbReference>
<reference evidence="3" key="1">
    <citation type="journal article" date="2021" name="PeerJ">
        <title>Extensive microbial diversity within the chicken gut microbiome revealed by metagenomics and culture.</title>
        <authorList>
            <person name="Gilroy R."/>
            <person name="Ravi A."/>
            <person name="Getino M."/>
            <person name="Pursley I."/>
            <person name="Horton D.L."/>
            <person name="Alikhan N.F."/>
            <person name="Baker D."/>
            <person name="Gharbi K."/>
            <person name="Hall N."/>
            <person name="Watson M."/>
            <person name="Adriaenssens E.M."/>
            <person name="Foster-Nyarko E."/>
            <person name="Jarju S."/>
            <person name="Secka A."/>
            <person name="Antonio M."/>
            <person name="Oren A."/>
            <person name="Chaudhuri R.R."/>
            <person name="La Ragione R."/>
            <person name="Hildebrand F."/>
            <person name="Pallen M.J."/>
        </authorList>
    </citation>
    <scope>NUCLEOTIDE SEQUENCE</scope>
    <source>
        <strain evidence="3">ChiHecec1B25-7008</strain>
    </source>
</reference>
<comment type="caution">
    <text evidence="3">The sequence shown here is derived from an EMBL/GenBank/DDBJ whole genome shotgun (WGS) entry which is preliminary data.</text>
</comment>
<dbReference type="Proteomes" id="UP000823860">
    <property type="component" value="Unassembled WGS sequence"/>
</dbReference>
<keyword evidence="1" id="KW-0732">Signal</keyword>
<dbReference type="InterPro" id="IPR024079">
    <property type="entry name" value="MetalloPept_cat_dom_sf"/>
</dbReference>
<evidence type="ECO:0000256" key="1">
    <source>
        <dbReference type="SAM" id="SignalP"/>
    </source>
</evidence>
<dbReference type="Pfam" id="PF09471">
    <property type="entry name" value="Peptidase_M64"/>
    <property type="match status" value="1"/>
</dbReference>
<dbReference type="Pfam" id="PF13004">
    <property type="entry name" value="BACON"/>
    <property type="match status" value="1"/>
</dbReference>
<dbReference type="GO" id="GO:0008237">
    <property type="term" value="F:metallopeptidase activity"/>
    <property type="evidence" value="ECO:0007669"/>
    <property type="project" value="InterPro"/>
</dbReference>
<name>A0A9D2KU91_9BACE</name>
<sequence length="558" mass="61982">MKNKTFLWSLLLGLLFVYSCSDDTPGLSVDLPEGASVVLEAQSGADSQLSFHASQAWTSKVETSDDDDVWLQVSPASGEAGDHKLTLSVISPNDTGGERTATLTLMSGDSPLQITVRQEEYIRLDETTYQVSKEGGDLDINFHTTIAQGDFGVYSSANVDWITDRNATATRVAESSFHISLRVAPNEGNQSRSVMYYFVKEPIDKTNLNPYILATATLVQAGQNSGTSEDYGEDGKVVVLQEHTVGDGIPLVLMGDGFIDTEIESGYYEEVMDKAMENLFTEYPISEMRDYFDIYCVKVVSSTNVFGTGETALGCWMDSGTSTTVGGDHTTVQDYVKKVEGIDLENTQVVVILNSDAYKGSNYFFWYDGNNTPLDFCIAYFSVIGNLESEDFRRVLVHETVGHGIGKLQDEYAYEENPVIPDDEITQLRQQQEDFGWWLNVDFTDDPQEVLWSDFLSDTRYEGQGLGVFEGGATYLSGVWRPTEESMMNGNTPGFNAPSRRAIYTNIIKRGEGRTPDLEEFIDFDQRTYVAPTQTRAATPSRPFARPQVVRLDRPLGE</sequence>
<dbReference type="Gene3D" id="3.40.390.10">
    <property type="entry name" value="Collagenase (Catalytic Domain)"/>
    <property type="match status" value="1"/>
</dbReference>
<evidence type="ECO:0000313" key="4">
    <source>
        <dbReference type="Proteomes" id="UP000823860"/>
    </source>
</evidence>
<evidence type="ECO:0000259" key="2">
    <source>
        <dbReference type="Pfam" id="PF13004"/>
    </source>
</evidence>
<evidence type="ECO:0000313" key="3">
    <source>
        <dbReference type="EMBL" id="HJA83450.1"/>
    </source>
</evidence>
<dbReference type="InterPro" id="IPR019026">
    <property type="entry name" value="Peptidase_M64_IgA"/>
</dbReference>
<dbReference type="EMBL" id="DWZE01000067">
    <property type="protein sequence ID" value="HJA83450.1"/>
    <property type="molecule type" value="Genomic_DNA"/>
</dbReference>
<proteinExistence type="predicted"/>
<dbReference type="InterPro" id="IPR024361">
    <property type="entry name" value="BACON"/>
</dbReference>